<accession>A0ABU2P073</accession>
<organism evidence="2 3">
    <name type="scientific">Streptomyces hazeniae</name>
    <dbReference type="NCBI Taxonomy" id="3075538"/>
    <lineage>
        <taxon>Bacteria</taxon>
        <taxon>Bacillati</taxon>
        <taxon>Actinomycetota</taxon>
        <taxon>Actinomycetes</taxon>
        <taxon>Kitasatosporales</taxon>
        <taxon>Streptomycetaceae</taxon>
        <taxon>Streptomyces</taxon>
    </lineage>
</organism>
<sequence>MSLGFATPPPTDAVSRLSRSLEPSEWAALGVPLLRSPREVVGGLHERHLPAPGTAVLAVFGPDERLVASASFVRSTDRPDGWEFRNALLGQLRRIVPHDLRRRTPVRTAALLFCRGGGSDWSEVDGAWMWGLRDACTLHGLRCGAYIVLTPAGWQVLGEGRKGRRPRSPEPSEGAPAELPQVTPTPDRPVSAPRTPVEATRPPHVAGGPAALSPSNGFAPGGRTGHS</sequence>
<protein>
    <submittedName>
        <fullName evidence="2">Uncharacterized protein</fullName>
    </submittedName>
</protein>
<reference evidence="3" key="1">
    <citation type="submission" date="2023-07" db="EMBL/GenBank/DDBJ databases">
        <title>30 novel species of actinomycetes from the DSMZ collection.</title>
        <authorList>
            <person name="Nouioui I."/>
        </authorList>
    </citation>
    <scope>NUCLEOTIDE SEQUENCE [LARGE SCALE GENOMIC DNA]</scope>
    <source>
        <strain evidence="3">DSM 42041</strain>
    </source>
</reference>
<name>A0ABU2P073_9ACTN</name>
<keyword evidence="3" id="KW-1185">Reference proteome</keyword>
<evidence type="ECO:0000313" key="3">
    <source>
        <dbReference type="Proteomes" id="UP001183414"/>
    </source>
</evidence>
<feature type="region of interest" description="Disordered" evidence="1">
    <location>
        <begin position="158"/>
        <end position="227"/>
    </location>
</feature>
<evidence type="ECO:0000256" key="1">
    <source>
        <dbReference type="SAM" id="MobiDB-lite"/>
    </source>
</evidence>
<dbReference type="EMBL" id="JAVREQ010000046">
    <property type="protein sequence ID" value="MDT0382633.1"/>
    <property type="molecule type" value="Genomic_DNA"/>
</dbReference>
<dbReference type="Proteomes" id="UP001183414">
    <property type="component" value="Unassembled WGS sequence"/>
</dbReference>
<proteinExistence type="predicted"/>
<gene>
    <name evidence="2" type="ORF">RM572_28165</name>
</gene>
<evidence type="ECO:0000313" key="2">
    <source>
        <dbReference type="EMBL" id="MDT0382633.1"/>
    </source>
</evidence>
<dbReference type="RefSeq" id="WP_311676207.1">
    <property type="nucleotide sequence ID" value="NZ_JAVREQ010000046.1"/>
</dbReference>
<comment type="caution">
    <text evidence="2">The sequence shown here is derived from an EMBL/GenBank/DDBJ whole genome shotgun (WGS) entry which is preliminary data.</text>
</comment>